<dbReference type="PANTHER" id="PTHR33178:SF10">
    <property type="entry name" value="STRESS-RESPONSE A_B BARREL DOMAIN-CONTAINING PROTEIN"/>
    <property type="match status" value="1"/>
</dbReference>
<dbReference type="OrthoDB" id="9816070at2"/>
<evidence type="ECO:0000313" key="3">
    <source>
        <dbReference type="EMBL" id="RDC64547.1"/>
    </source>
</evidence>
<dbReference type="RefSeq" id="WP_115373689.1">
    <property type="nucleotide sequence ID" value="NZ_QASA01000001.1"/>
</dbReference>
<dbReference type="InterPro" id="IPR044662">
    <property type="entry name" value="HS1/DABB1-like"/>
</dbReference>
<organism evidence="3 4">
    <name type="scientific">Adhaeribacter pallidiroseus</name>
    <dbReference type="NCBI Taxonomy" id="2072847"/>
    <lineage>
        <taxon>Bacteria</taxon>
        <taxon>Pseudomonadati</taxon>
        <taxon>Bacteroidota</taxon>
        <taxon>Cytophagia</taxon>
        <taxon>Cytophagales</taxon>
        <taxon>Hymenobacteraceae</taxon>
        <taxon>Adhaeribacter</taxon>
    </lineage>
</organism>
<dbReference type="SUPFAM" id="SSF54909">
    <property type="entry name" value="Dimeric alpha+beta barrel"/>
    <property type="match status" value="1"/>
</dbReference>
<dbReference type="InterPro" id="IPR013097">
    <property type="entry name" value="Dabb"/>
</dbReference>
<dbReference type="SMART" id="SM00886">
    <property type="entry name" value="Dabb"/>
    <property type="match status" value="1"/>
</dbReference>
<dbReference type="PANTHER" id="PTHR33178">
    <property type="match status" value="1"/>
</dbReference>
<protein>
    <recommendedName>
        <fullName evidence="2">Stress-response A/B barrel domain-containing protein</fullName>
    </recommendedName>
</protein>
<evidence type="ECO:0000259" key="2">
    <source>
        <dbReference type="PROSITE" id="PS51502"/>
    </source>
</evidence>
<dbReference type="Gene3D" id="3.30.70.100">
    <property type="match status" value="1"/>
</dbReference>
<reference evidence="3 4" key="1">
    <citation type="submission" date="2018-04" db="EMBL/GenBank/DDBJ databases">
        <title>Adhaeribacter sp. HMF7616 genome sequencing and assembly.</title>
        <authorList>
            <person name="Kang H."/>
            <person name="Kang J."/>
            <person name="Cha I."/>
            <person name="Kim H."/>
            <person name="Joh K."/>
        </authorList>
    </citation>
    <scope>NUCLEOTIDE SEQUENCE [LARGE SCALE GENOMIC DNA]</scope>
    <source>
        <strain evidence="3 4">HMF7616</strain>
    </source>
</reference>
<proteinExistence type="predicted"/>
<comment type="subunit">
    <text evidence="1">Homodimer.</text>
</comment>
<dbReference type="InterPro" id="IPR011008">
    <property type="entry name" value="Dimeric_a/b-barrel"/>
</dbReference>
<sequence length="132" mass="14443">MNKITGSGLLILALGALVLFTVSFTAKTEQVRHIVVFKYKANATPAQIAQVTQALGDLKNKIPGIVSFEHGVNNSPEKKNLGFTHVYLLTFKDAAARDAYLPHAEHKKFGQMLGKLGIMEDVFVVDYAPESK</sequence>
<accession>A0A369QMS2</accession>
<feature type="domain" description="Stress-response A/B barrel" evidence="2">
    <location>
        <begin position="31"/>
        <end position="127"/>
    </location>
</feature>
<gene>
    <name evidence="3" type="ORF">AHMF7616_03161</name>
</gene>
<dbReference type="Pfam" id="PF07876">
    <property type="entry name" value="Dabb"/>
    <property type="match status" value="1"/>
</dbReference>
<keyword evidence="4" id="KW-1185">Reference proteome</keyword>
<dbReference type="EMBL" id="QASA01000001">
    <property type="protein sequence ID" value="RDC64547.1"/>
    <property type="molecule type" value="Genomic_DNA"/>
</dbReference>
<evidence type="ECO:0000313" key="4">
    <source>
        <dbReference type="Proteomes" id="UP000253919"/>
    </source>
</evidence>
<comment type="caution">
    <text evidence="3">The sequence shown here is derived from an EMBL/GenBank/DDBJ whole genome shotgun (WGS) entry which is preliminary data.</text>
</comment>
<dbReference type="PROSITE" id="PS51502">
    <property type="entry name" value="S_R_A_B_BARREL"/>
    <property type="match status" value="1"/>
</dbReference>
<evidence type="ECO:0000256" key="1">
    <source>
        <dbReference type="ARBA" id="ARBA00011738"/>
    </source>
</evidence>
<dbReference type="AlphaFoldDB" id="A0A369QMS2"/>
<name>A0A369QMS2_9BACT</name>
<dbReference type="Proteomes" id="UP000253919">
    <property type="component" value="Unassembled WGS sequence"/>
</dbReference>